<gene>
    <name evidence="1" type="ORF">BpHYR1_028093</name>
</gene>
<accession>A0A3M7S0F5</accession>
<dbReference type="Proteomes" id="UP000276133">
    <property type="component" value="Unassembled WGS sequence"/>
</dbReference>
<name>A0A3M7S0F5_BRAPC</name>
<evidence type="ECO:0000313" key="2">
    <source>
        <dbReference type="Proteomes" id="UP000276133"/>
    </source>
</evidence>
<keyword evidence="2" id="KW-1185">Reference proteome</keyword>
<evidence type="ECO:0000313" key="1">
    <source>
        <dbReference type="EMBL" id="RNA29303.1"/>
    </source>
</evidence>
<reference evidence="1 2" key="1">
    <citation type="journal article" date="2018" name="Sci. Rep.">
        <title>Genomic signatures of local adaptation to the degree of environmental predictability in rotifers.</title>
        <authorList>
            <person name="Franch-Gras L."/>
            <person name="Hahn C."/>
            <person name="Garcia-Roger E.M."/>
            <person name="Carmona M.J."/>
            <person name="Serra M."/>
            <person name="Gomez A."/>
        </authorList>
    </citation>
    <scope>NUCLEOTIDE SEQUENCE [LARGE SCALE GENOMIC DNA]</scope>
    <source>
        <strain evidence="1">HYR1</strain>
    </source>
</reference>
<dbReference type="EMBL" id="REGN01002245">
    <property type="protein sequence ID" value="RNA29303.1"/>
    <property type="molecule type" value="Genomic_DNA"/>
</dbReference>
<dbReference type="AlphaFoldDB" id="A0A3M7S0F5"/>
<comment type="caution">
    <text evidence="1">The sequence shown here is derived from an EMBL/GenBank/DDBJ whole genome shotgun (WGS) entry which is preliminary data.</text>
</comment>
<proteinExistence type="predicted"/>
<protein>
    <submittedName>
        <fullName evidence="1">Uncharacterized protein</fullName>
    </submittedName>
</protein>
<organism evidence="1 2">
    <name type="scientific">Brachionus plicatilis</name>
    <name type="common">Marine rotifer</name>
    <name type="synonym">Brachionus muelleri</name>
    <dbReference type="NCBI Taxonomy" id="10195"/>
    <lineage>
        <taxon>Eukaryota</taxon>
        <taxon>Metazoa</taxon>
        <taxon>Spiralia</taxon>
        <taxon>Gnathifera</taxon>
        <taxon>Rotifera</taxon>
        <taxon>Eurotatoria</taxon>
        <taxon>Monogononta</taxon>
        <taxon>Pseudotrocha</taxon>
        <taxon>Ploima</taxon>
        <taxon>Brachionidae</taxon>
        <taxon>Brachionus</taxon>
    </lineage>
</organism>
<sequence length="72" mass="7968">MKNSDLRNNSGPKSLVLSRAFAGGAVQVFNITPGVLDELDSNEAQPLDIYWADNSEHLVNEDIQREKQIALN</sequence>